<proteinExistence type="predicted"/>
<organism evidence="1 2">
    <name type="scientific">Nocardia aurea</name>
    <dbReference type="NCBI Taxonomy" id="2144174"/>
    <lineage>
        <taxon>Bacteria</taxon>
        <taxon>Bacillati</taxon>
        <taxon>Actinomycetota</taxon>
        <taxon>Actinomycetes</taxon>
        <taxon>Mycobacteriales</taxon>
        <taxon>Nocardiaceae</taxon>
        <taxon>Nocardia</taxon>
    </lineage>
</organism>
<evidence type="ECO:0000313" key="1">
    <source>
        <dbReference type="EMBL" id="MEV0710707.1"/>
    </source>
</evidence>
<dbReference type="RefSeq" id="WP_357786697.1">
    <property type="nucleotide sequence ID" value="NZ_JBFAKC010000011.1"/>
</dbReference>
<protein>
    <recommendedName>
        <fullName evidence="3">Proteophosphoglycan 5</fullName>
    </recommendedName>
</protein>
<reference evidence="1 2" key="1">
    <citation type="submission" date="2024-06" db="EMBL/GenBank/DDBJ databases">
        <title>The Natural Products Discovery Center: Release of the First 8490 Sequenced Strains for Exploring Actinobacteria Biosynthetic Diversity.</title>
        <authorList>
            <person name="Kalkreuter E."/>
            <person name="Kautsar S.A."/>
            <person name="Yang D."/>
            <person name="Bader C.D."/>
            <person name="Teijaro C.N."/>
            <person name="Fluegel L."/>
            <person name="Davis C.M."/>
            <person name="Simpson J.R."/>
            <person name="Lauterbach L."/>
            <person name="Steele A.D."/>
            <person name="Gui C."/>
            <person name="Meng S."/>
            <person name="Li G."/>
            <person name="Viehrig K."/>
            <person name="Ye F."/>
            <person name="Su P."/>
            <person name="Kiefer A.F."/>
            <person name="Nichols A."/>
            <person name="Cepeda A.J."/>
            <person name="Yan W."/>
            <person name="Fan B."/>
            <person name="Jiang Y."/>
            <person name="Adhikari A."/>
            <person name="Zheng C.-J."/>
            <person name="Schuster L."/>
            <person name="Cowan T.M."/>
            <person name="Smanski M.J."/>
            <person name="Chevrette M.G."/>
            <person name="De Carvalho L.P.S."/>
            <person name="Shen B."/>
        </authorList>
    </citation>
    <scope>NUCLEOTIDE SEQUENCE [LARGE SCALE GENOMIC DNA]</scope>
    <source>
        <strain evidence="1 2">NPDC050403</strain>
    </source>
</reference>
<comment type="caution">
    <text evidence="1">The sequence shown here is derived from an EMBL/GenBank/DDBJ whole genome shotgun (WGS) entry which is preliminary data.</text>
</comment>
<keyword evidence="2" id="KW-1185">Reference proteome</keyword>
<evidence type="ECO:0008006" key="3">
    <source>
        <dbReference type="Google" id="ProtNLM"/>
    </source>
</evidence>
<sequence length="219" mass="24098">MTIHRPGVPEDLPAAETLWARWALLATVGANAADESKTGHRTGIWLDAEGLHLDDCGCTWWTMSRMGDGRFVLYGEDEASGVKFHEPRIDMLAGAPDWLPFEELRDRLEGHELGCVYWCDSGVWARASYPDDLRDDGLDCGMSRFVDREDVLGELRLYLIEADHGPTAHQLLSDAEAYRLEPRALLDRLQAVGPTDEPTDLDAVARAIVAAGVAAAPTV</sequence>
<name>A0ABV3FZ53_9NOCA</name>
<gene>
    <name evidence="1" type="ORF">AB0I48_24380</name>
</gene>
<accession>A0ABV3FZ53</accession>
<dbReference type="EMBL" id="JBFAKC010000011">
    <property type="protein sequence ID" value="MEV0710707.1"/>
    <property type="molecule type" value="Genomic_DNA"/>
</dbReference>
<dbReference type="Proteomes" id="UP001551695">
    <property type="component" value="Unassembled WGS sequence"/>
</dbReference>
<evidence type="ECO:0000313" key="2">
    <source>
        <dbReference type="Proteomes" id="UP001551695"/>
    </source>
</evidence>